<reference evidence="2" key="3">
    <citation type="submission" date="2020-07" db="EMBL/GenBank/DDBJ databases">
        <authorList>
            <person name="Yang C."/>
        </authorList>
    </citation>
    <scope>NUCLEOTIDE SEQUENCE</scope>
    <source>
        <strain evidence="2">Cx-624</strain>
    </source>
</reference>
<gene>
    <name evidence="3" type="ORF">H1R16_09945</name>
    <name evidence="2" type="ORF">H2507_05520</name>
</gene>
<feature type="transmembrane region" description="Helical" evidence="1">
    <location>
        <begin position="53"/>
        <end position="74"/>
    </location>
</feature>
<reference evidence="5" key="2">
    <citation type="submission" date="2020-07" db="EMBL/GenBank/DDBJ databases">
        <title>Flavobacterium sp. xlx-214.</title>
        <authorList>
            <person name="Yang C."/>
        </authorList>
    </citation>
    <scope>NUCLEOTIDE SEQUENCE [LARGE SCALE GENOMIC DNA]</scope>
    <source>
        <strain evidence="5">CX-624</strain>
    </source>
</reference>
<evidence type="ECO:0008006" key="6">
    <source>
        <dbReference type="Google" id="ProtNLM"/>
    </source>
</evidence>
<keyword evidence="5" id="KW-1185">Reference proteome</keyword>
<sequence length="139" mass="16725">MEVLSVQLLWLLILAVPIACVAWTVTHEEIFREPREYCVKKSQEEKKLLSRKFFYLFTCEYCFSHYVSALFLIVTKYKLLFDDWRGYLISFFALVFIANVYMSLFAYLRQSLKVEKIEAKLKDNEWHEVKEEIEEKKEG</sequence>
<evidence type="ECO:0000313" key="2">
    <source>
        <dbReference type="EMBL" id="MBA5246619.1"/>
    </source>
</evidence>
<dbReference type="RefSeq" id="WP_181886688.1">
    <property type="nucleotide sequence ID" value="NZ_JACEUX010000001.1"/>
</dbReference>
<evidence type="ECO:0000313" key="4">
    <source>
        <dbReference type="Proteomes" id="UP000515349"/>
    </source>
</evidence>
<dbReference type="Proteomes" id="UP000539710">
    <property type="component" value="Unassembled WGS sequence"/>
</dbReference>
<evidence type="ECO:0000313" key="3">
    <source>
        <dbReference type="EMBL" id="QMS98026.1"/>
    </source>
</evidence>
<keyword evidence="1" id="KW-0812">Transmembrane</keyword>
<keyword evidence="1" id="KW-1133">Transmembrane helix</keyword>
<evidence type="ECO:0000313" key="5">
    <source>
        <dbReference type="Proteomes" id="UP000539710"/>
    </source>
</evidence>
<feature type="transmembrane region" description="Helical" evidence="1">
    <location>
        <begin position="86"/>
        <end position="108"/>
    </location>
</feature>
<dbReference type="Proteomes" id="UP000515349">
    <property type="component" value="Chromosome"/>
</dbReference>
<proteinExistence type="predicted"/>
<evidence type="ECO:0000256" key="1">
    <source>
        <dbReference type="SAM" id="Phobius"/>
    </source>
</evidence>
<dbReference type="EMBL" id="CP059472">
    <property type="protein sequence ID" value="QMS98026.1"/>
    <property type="molecule type" value="Genomic_DNA"/>
</dbReference>
<reference evidence="3 4" key="1">
    <citation type="submission" date="2020-07" db="EMBL/GenBank/DDBJ databases">
        <title>Chryseobacterium sp.cx-624.</title>
        <authorList>
            <person name="Yang C."/>
        </authorList>
    </citation>
    <scope>NUCLEOTIDE SEQUENCE [LARGE SCALE GENOMIC DNA]</scope>
    <source>
        <strain evidence="4">cx-624</strain>
        <strain evidence="3">Cx-624</strain>
    </source>
</reference>
<dbReference type="EMBL" id="JACEUX010000001">
    <property type="protein sequence ID" value="MBA5246619.1"/>
    <property type="molecule type" value="Genomic_DNA"/>
</dbReference>
<dbReference type="AlphaFoldDB" id="A0A7D7QXL6"/>
<organism evidence="3 4">
    <name type="scientific">Marnyiella aurantia</name>
    <dbReference type="NCBI Taxonomy" id="2758037"/>
    <lineage>
        <taxon>Bacteria</taxon>
        <taxon>Pseudomonadati</taxon>
        <taxon>Bacteroidota</taxon>
        <taxon>Flavobacteriia</taxon>
        <taxon>Flavobacteriales</taxon>
        <taxon>Weeksellaceae</taxon>
        <taxon>Marnyiella</taxon>
    </lineage>
</organism>
<name>A0A7D7QXL6_9FLAO</name>
<dbReference type="KEGG" id="cbau:H1R16_09945"/>
<keyword evidence="1" id="KW-0472">Membrane</keyword>
<accession>A0A7D7QXL6</accession>
<feature type="transmembrane region" description="Helical" evidence="1">
    <location>
        <begin position="6"/>
        <end position="25"/>
    </location>
</feature>
<protein>
    <recommendedName>
        <fullName evidence="6">DUF1360 domain-containing protein</fullName>
    </recommendedName>
</protein>